<keyword evidence="2" id="KW-1185">Reference proteome</keyword>
<dbReference type="Proteomes" id="UP000244441">
    <property type="component" value="Chromosome"/>
</dbReference>
<name>A0A2S0VVC7_9ALTE</name>
<dbReference type="AlphaFoldDB" id="A0A2S0VVC7"/>
<organism evidence="1 2">
    <name type="scientific">Saccharobesus litoralis</name>
    <dbReference type="NCBI Taxonomy" id="2172099"/>
    <lineage>
        <taxon>Bacteria</taxon>
        <taxon>Pseudomonadati</taxon>
        <taxon>Pseudomonadota</taxon>
        <taxon>Gammaproteobacteria</taxon>
        <taxon>Alteromonadales</taxon>
        <taxon>Alteromonadaceae</taxon>
        <taxon>Saccharobesus</taxon>
    </lineage>
</organism>
<sequence length="104" mass="11876">MSLSALVNFRIKHLDKMQAIMLSREIEGACYEATDDPRFCVGLIPLNAMNFDEITLYFVRQNLELDNCDLLVEVDSSAVTEINLPTIVNQFLKHIDCQISLKVR</sequence>
<dbReference type="EMBL" id="CP026604">
    <property type="protein sequence ID" value="AWB68060.1"/>
    <property type="molecule type" value="Genomic_DNA"/>
</dbReference>
<evidence type="ECO:0000313" key="2">
    <source>
        <dbReference type="Proteomes" id="UP000244441"/>
    </source>
</evidence>
<accession>A0A2S0VVC7</accession>
<gene>
    <name evidence="1" type="ORF">C2869_17250</name>
</gene>
<evidence type="ECO:0000313" key="1">
    <source>
        <dbReference type="EMBL" id="AWB68060.1"/>
    </source>
</evidence>
<proteinExistence type="predicted"/>
<reference evidence="1 2" key="1">
    <citation type="submission" date="2018-01" db="EMBL/GenBank/DDBJ databases">
        <title>Genome sequence of a Cantenovulum-like bacteria.</title>
        <authorList>
            <person name="Tan W.R."/>
            <person name="Lau N.-S."/>
            <person name="Go F."/>
            <person name="Amirul A.-A.A."/>
        </authorList>
    </citation>
    <scope>NUCLEOTIDE SEQUENCE [LARGE SCALE GENOMIC DNA]</scope>
    <source>
        <strain evidence="1 2">CCB-QB4</strain>
    </source>
</reference>
<dbReference type="KEGG" id="cate:C2869_17250"/>
<protein>
    <submittedName>
        <fullName evidence="1">Uncharacterized protein</fullName>
    </submittedName>
</protein>